<dbReference type="GO" id="GO:0005576">
    <property type="term" value="C:extracellular region"/>
    <property type="evidence" value="ECO:0007669"/>
    <property type="project" value="InterPro"/>
</dbReference>
<dbReference type="InterPro" id="IPR017853">
    <property type="entry name" value="GH"/>
</dbReference>
<dbReference type="Gene3D" id="2.10.10.20">
    <property type="entry name" value="Carbohydrate-binding module superfamily 5/12"/>
    <property type="match status" value="2"/>
</dbReference>
<dbReference type="GO" id="GO:0004553">
    <property type="term" value="F:hydrolase activity, hydrolyzing O-glycosyl compounds"/>
    <property type="evidence" value="ECO:0007669"/>
    <property type="project" value="InterPro"/>
</dbReference>
<dbReference type="InterPro" id="IPR036573">
    <property type="entry name" value="CBM_sf_5/12"/>
</dbReference>
<dbReference type="PANTHER" id="PTHR11177">
    <property type="entry name" value="CHITINASE"/>
    <property type="match status" value="1"/>
</dbReference>
<dbReference type="Gene3D" id="2.60.40.10">
    <property type="entry name" value="Immunoglobulins"/>
    <property type="match status" value="2"/>
</dbReference>
<dbReference type="InterPro" id="IPR003610">
    <property type="entry name" value="CBM5/12"/>
</dbReference>
<dbReference type="AlphaFoldDB" id="A0A972FQF0"/>
<dbReference type="SUPFAM" id="SSF51055">
    <property type="entry name" value="Carbohydrate binding domain"/>
    <property type="match status" value="2"/>
</dbReference>
<dbReference type="InterPro" id="IPR009470">
    <property type="entry name" value="Chi_C"/>
</dbReference>
<comment type="caution">
    <text evidence="7">The sequence shown here is derived from an EMBL/GenBank/DDBJ whole genome shotgun (WGS) entry which is preliminary data.</text>
</comment>
<keyword evidence="8" id="KW-1185">Reference proteome</keyword>
<dbReference type="Pfam" id="PF17957">
    <property type="entry name" value="Big_7"/>
    <property type="match status" value="2"/>
</dbReference>
<accession>A0A972FQF0</accession>
<dbReference type="SUPFAM" id="SSF54556">
    <property type="entry name" value="Chitinase insertion domain"/>
    <property type="match status" value="1"/>
</dbReference>
<dbReference type="GO" id="GO:0008061">
    <property type="term" value="F:chitin binding"/>
    <property type="evidence" value="ECO:0007669"/>
    <property type="project" value="InterPro"/>
</dbReference>
<dbReference type="InterPro" id="IPR011583">
    <property type="entry name" value="Chitinase_II/V-like_cat"/>
</dbReference>
<dbReference type="InterPro" id="IPR001223">
    <property type="entry name" value="Glyco_hydro18_cat"/>
</dbReference>
<dbReference type="Pfam" id="PF14600">
    <property type="entry name" value="CBM_5_12_2"/>
    <property type="match status" value="1"/>
</dbReference>
<dbReference type="Proteomes" id="UP000737113">
    <property type="component" value="Unassembled WGS sequence"/>
</dbReference>
<evidence type="ECO:0000256" key="2">
    <source>
        <dbReference type="ARBA" id="ARBA00023024"/>
    </source>
</evidence>
<feature type="domain" description="GH18" evidence="6">
    <location>
        <begin position="317"/>
        <end position="790"/>
    </location>
</feature>
<dbReference type="InterPro" id="IPR032798">
    <property type="entry name" value="CBM_5_12_2"/>
</dbReference>
<proteinExistence type="predicted"/>
<dbReference type="InterPro" id="IPR029070">
    <property type="entry name" value="Chitinase_insertion_sf"/>
</dbReference>
<organism evidence="7 8">
    <name type="scientific">Shewanella salipaludis</name>
    <dbReference type="NCBI Taxonomy" id="2723052"/>
    <lineage>
        <taxon>Bacteria</taxon>
        <taxon>Pseudomonadati</taxon>
        <taxon>Pseudomonadota</taxon>
        <taxon>Gammaproteobacteria</taxon>
        <taxon>Alteromonadales</taxon>
        <taxon>Shewanellaceae</taxon>
        <taxon>Shewanella</taxon>
    </lineage>
</organism>
<dbReference type="CDD" id="cd12215">
    <property type="entry name" value="ChiC_BD"/>
    <property type="match status" value="1"/>
</dbReference>
<keyword evidence="5" id="KW-0732">Signal</keyword>
<dbReference type="SMART" id="SM00495">
    <property type="entry name" value="ChtBD3"/>
    <property type="match status" value="2"/>
</dbReference>
<dbReference type="SUPFAM" id="SSF51445">
    <property type="entry name" value="(Trans)glycosidases"/>
    <property type="match status" value="1"/>
</dbReference>
<dbReference type="EMBL" id="JAAXYH010000002">
    <property type="protein sequence ID" value="NMH64240.1"/>
    <property type="molecule type" value="Genomic_DNA"/>
</dbReference>
<reference evidence="7" key="1">
    <citation type="submission" date="2020-04" db="EMBL/GenBank/DDBJ databases">
        <title>Description of Shewanella salipaludis sp. nov., isolated from a salt marsh.</title>
        <authorList>
            <person name="Park S."/>
            <person name="Yoon J.-H."/>
        </authorList>
    </citation>
    <scope>NUCLEOTIDE SEQUENCE</scope>
    <source>
        <strain evidence="7">SHSM-M6</strain>
    </source>
</reference>
<protein>
    <submittedName>
        <fullName evidence="7">Glycoside hydrolase</fullName>
    </submittedName>
</protein>
<evidence type="ECO:0000256" key="4">
    <source>
        <dbReference type="ARBA" id="ARBA00023326"/>
    </source>
</evidence>
<evidence type="ECO:0000256" key="3">
    <source>
        <dbReference type="ARBA" id="ARBA00023277"/>
    </source>
</evidence>
<keyword evidence="3" id="KW-0119">Carbohydrate metabolism</keyword>
<dbReference type="Gene3D" id="3.20.20.80">
    <property type="entry name" value="Glycosidases"/>
    <property type="match status" value="1"/>
</dbReference>
<evidence type="ECO:0000256" key="5">
    <source>
        <dbReference type="SAM" id="SignalP"/>
    </source>
</evidence>
<dbReference type="CDD" id="cd06548">
    <property type="entry name" value="GH18_chitinase"/>
    <property type="match status" value="1"/>
</dbReference>
<name>A0A972FQF0_9GAMM</name>
<feature type="chain" id="PRO_5036925425" evidence="5">
    <location>
        <begin position="32"/>
        <end position="1038"/>
    </location>
</feature>
<evidence type="ECO:0000256" key="1">
    <source>
        <dbReference type="ARBA" id="ARBA00022801"/>
    </source>
</evidence>
<dbReference type="CDD" id="cd12204">
    <property type="entry name" value="CBD_like"/>
    <property type="match status" value="1"/>
</dbReference>
<dbReference type="SMART" id="SM00636">
    <property type="entry name" value="Glyco_18"/>
    <property type="match status" value="1"/>
</dbReference>
<dbReference type="GO" id="GO:0000272">
    <property type="term" value="P:polysaccharide catabolic process"/>
    <property type="evidence" value="ECO:0007669"/>
    <property type="project" value="UniProtKB-KW"/>
</dbReference>
<evidence type="ECO:0000313" key="8">
    <source>
        <dbReference type="Proteomes" id="UP000737113"/>
    </source>
</evidence>
<dbReference type="PANTHER" id="PTHR11177:SF308">
    <property type="entry name" value="CHITINASE A"/>
    <property type="match status" value="1"/>
</dbReference>
<sequence>MSDMKANAGWRSPLATALGLALLAMGSNAHAAAVDCSDAAPWSAAQVYAVPTDVTYLDILYRNQWWTTNENPAQTGQWGVWQTLGECGSGSNLPPVTAIVSPQNDSAVLVGDEVTIMASASDPDAGDTLVKLELWVNDLLVATDSSAPFSFNWQAASAGVYLLQTKAYDSHEASGVSQPIKLTANIGNQAPRVSLTAPADNFVLTLNTPLALTAEASDPEGELAGVRFWVNGELIGEDASAPYSASYTAPSAGPLRLQAEAVDSQGASSLSTALTGFAGTQTGDDEACRPEGLLGNSRYCLVYDESGREKMGADHARRIIGYFTSWRTGKNHQAAYLAKDIPWDKITHINYAFAHIDASNHISVGDPASPDNAATGMTWDGVAGAEMDPTYAYKGHFNLLNKYKKLHPNVKTLISIGGWAETGGYFDDTGARVASGGFYEMTKTQQGMDTFADSVVAFLRTYGFDGADIDYEYATSMAKSGNPDDFAVSEPLRASLFKQYDALMQTLRERLDAAGLADGRHYMLTVAAPASGYLLRGMEAYQMTRYLDYVNIMSYDLHGAWNDFVGHNAALFDTGSDAELAFWDVYSTVQYGGIGYLNTDWAYHYFRGAMPAGRINIGIPYYTRGWQNVSGGTNGLWGLAAYPDQTACPTGTGDGTANCGYGAQGIDNLWHDLDIHGAEMFAGSNPMWHAKNLEQGISGSYLADYGLDPSLPSDRLTGTYERHYDAVAESSWLWNPLKKVFLSTEDEQAMGRKVQYVLDKGIGGVMFWELAGDFAWYPSRNAGQGEFYIGDTMTSIAYNAFATATPYGNRLSNQPRPQQALDLSASLSGFKQGDSNYPITPTLTISNHSHVTIPGGAEIAFDIATATSAVISDESGMGLTVVADGSNAAGNNIGGLEKDFHRVKFTLPSWKSLAPGASFAGSIKYYLPVAMPSNFSVSFNGETYGFGSEGAGPQLPSADCDTEPAACPPPEDGCAAAGIDASLIPAYPDFPQKDWQGNPSHAATGDRMKNASAVFEALWWTQDSPGSSGSWRFLCNLP</sequence>
<dbReference type="Pfam" id="PF00704">
    <property type="entry name" value="Glyco_hydro_18"/>
    <property type="match status" value="1"/>
</dbReference>
<dbReference type="GO" id="GO:0006032">
    <property type="term" value="P:chitin catabolic process"/>
    <property type="evidence" value="ECO:0007669"/>
    <property type="project" value="UniProtKB-KW"/>
</dbReference>
<dbReference type="Pfam" id="PF06483">
    <property type="entry name" value="ChiC"/>
    <property type="match status" value="1"/>
</dbReference>
<evidence type="ECO:0000259" key="6">
    <source>
        <dbReference type="PROSITE" id="PS51910"/>
    </source>
</evidence>
<gene>
    <name evidence="7" type="ORF">HC757_03530</name>
</gene>
<dbReference type="PROSITE" id="PS51910">
    <property type="entry name" value="GH18_2"/>
    <property type="match status" value="1"/>
</dbReference>
<dbReference type="InterPro" id="IPR050314">
    <property type="entry name" value="Glycosyl_Hydrlase_18"/>
</dbReference>
<feature type="signal peptide" evidence="5">
    <location>
        <begin position="1"/>
        <end position="31"/>
    </location>
</feature>
<dbReference type="GO" id="GO:0030246">
    <property type="term" value="F:carbohydrate binding"/>
    <property type="evidence" value="ECO:0007669"/>
    <property type="project" value="InterPro"/>
</dbReference>
<keyword evidence="4" id="KW-0624">Polysaccharide degradation</keyword>
<keyword evidence="2" id="KW-0146">Chitin degradation</keyword>
<dbReference type="Gene3D" id="3.10.50.10">
    <property type="match status" value="1"/>
</dbReference>
<keyword evidence="1 7" id="KW-0378">Hydrolase</keyword>
<evidence type="ECO:0000313" key="7">
    <source>
        <dbReference type="EMBL" id="NMH64240.1"/>
    </source>
</evidence>
<dbReference type="InterPro" id="IPR013783">
    <property type="entry name" value="Ig-like_fold"/>
</dbReference>